<dbReference type="AlphaFoldDB" id="A0A9P3PCU4"/>
<feature type="region of interest" description="Disordered" evidence="1">
    <location>
        <begin position="48"/>
        <end position="81"/>
    </location>
</feature>
<keyword evidence="2" id="KW-0472">Membrane</keyword>
<organism evidence="3 4">
    <name type="scientific">Lyophyllum shimeji</name>
    <name type="common">Hon-shimeji</name>
    <name type="synonym">Tricholoma shimeji</name>
    <dbReference type="NCBI Taxonomy" id="47721"/>
    <lineage>
        <taxon>Eukaryota</taxon>
        <taxon>Fungi</taxon>
        <taxon>Dikarya</taxon>
        <taxon>Basidiomycota</taxon>
        <taxon>Agaricomycotina</taxon>
        <taxon>Agaricomycetes</taxon>
        <taxon>Agaricomycetidae</taxon>
        <taxon>Agaricales</taxon>
        <taxon>Tricholomatineae</taxon>
        <taxon>Lyophyllaceae</taxon>
        <taxon>Lyophyllum</taxon>
    </lineage>
</organism>
<protein>
    <submittedName>
        <fullName evidence="3">Uncharacterized protein</fullName>
    </submittedName>
</protein>
<keyword evidence="2" id="KW-1133">Transmembrane helix</keyword>
<keyword evidence="4" id="KW-1185">Reference proteome</keyword>
<dbReference type="EMBL" id="BRPK01000001">
    <property type="protein sequence ID" value="GLB33289.1"/>
    <property type="molecule type" value="Genomic_DNA"/>
</dbReference>
<dbReference type="Proteomes" id="UP001063166">
    <property type="component" value="Unassembled WGS sequence"/>
</dbReference>
<comment type="caution">
    <text evidence="3">The sequence shown here is derived from an EMBL/GenBank/DDBJ whole genome shotgun (WGS) entry which is preliminary data.</text>
</comment>
<proteinExistence type="predicted"/>
<gene>
    <name evidence="3" type="ORF">LshimejAT787_0101730</name>
</gene>
<name>A0A9P3PCU4_LYOSH</name>
<evidence type="ECO:0000256" key="1">
    <source>
        <dbReference type="SAM" id="MobiDB-lite"/>
    </source>
</evidence>
<evidence type="ECO:0000256" key="2">
    <source>
        <dbReference type="SAM" id="Phobius"/>
    </source>
</evidence>
<keyword evidence="2" id="KW-0812">Transmembrane</keyword>
<evidence type="ECO:0000313" key="3">
    <source>
        <dbReference type="EMBL" id="GLB33289.1"/>
    </source>
</evidence>
<sequence length="114" mass="12017">MSSTAPGSTYQRGDGLGVGIAFGVFIGLILALIVASCCSRPCFCKEQDEEERLEKQPPTPSATDHDSDVPSAALKKKPPDAWQSCSTVHLALLPKALTVEKGTEHSSHASSPSH</sequence>
<accession>A0A9P3PCU4</accession>
<feature type="transmembrane region" description="Helical" evidence="2">
    <location>
        <begin position="16"/>
        <end position="35"/>
    </location>
</feature>
<reference evidence="3" key="1">
    <citation type="submission" date="2022-07" db="EMBL/GenBank/DDBJ databases">
        <title>The genome of Lyophyllum shimeji provides insight into the initial evolution of ectomycorrhizal fungal genome.</title>
        <authorList>
            <person name="Kobayashi Y."/>
            <person name="Shibata T."/>
            <person name="Hirakawa H."/>
            <person name="Shigenobu S."/>
            <person name="Nishiyama T."/>
            <person name="Yamada A."/>
            <person name="Hasebe M."/>
            <person name="Kawaguchi M."/>
        </authorList>
    </citation>
    <scope>NUCLEOTIDE SEQUENCE</scope>
    <source>
        <strain evidence="3">AT787</strain>
    </source>
</reference>
<evidence type="ECO:0000313" key="4">
    <source>
        <dbReference type="Proteomes" id="UP001063166"/>
    </source>
</evidence>